<accession>A0ABT3GWY6</accession>
<evidence type="ECO:0000313" key="3">
    <source>
        <dbReference type="Proteomes" id="UP001208938"/>
    </source>
</evidence>
<keyword evidence="1" id="KW-0812">Transmembrane</keyword>
<keyword evidence="1" id="KW-0472">Membrane</keyword>
<feature type="transmembrane region" description="Helical" evidence="1">
    <location>
        <begin position="36"/>
        <end position="61"/>
    </location>
</feature>
<protein>
    <submittedName>
        <fullName evidence="2">Tryptophan synthase subunit beta</fullName>
    </submittedName>
</protein>
<proteinExistence type="predicted"/>
<reference evidence="2 3" key="1">
    <citation type="submission" date="2022-10" db="EMBL/GenBank/DDBJ databases">
        <title>Pararhodobacter sp. nov., isolated from marine algae.</title>
        <authorList>
            <person name="Choi B.J."/>
            <person name="Kim J.M."/>
            <person name="Lee J.K."/>
            <person name="Choi D.G."/>
            <person name="Jeon C.O."/>
        </authorList>
    </citation>
    <scope>NUCLEOTIDE SEQUENCE [LARGE SCALE GENOMIC DNA]</scope>
    <source>
        <strain evidence="2 3">ZQ420</strain>
    </source>
</reference>
<gene>
    <name evidence="2" type="ORF">OKW52_07235</name>
</gene>
<evidence type="ECO:0000313" key="2">
    <source>
        <dbReference type="EMBL" id="MCW1932060.1"/>
    </source>
</evidence>
<dbReference type="EMBL" id="JAPDFL010000001">
    <property type="protein sequence ID" value="MCW1932060.1"/>
    <property type="molecule type" value="Genomic_DNA"/>
</dbReference>
<dbReference type="Proteomes" id="UP001208938">
    <property type="component" value="Unassembled WGS sequence"/>
</dbReference>
<feature type="transmembrane region" description="Helical" evidence="1">
    <location>
        <begin position="67"/>
        <end position="88"/>
    </location>
</feature>
<sequence>MSTPTDRRFRRQIAQIERRYPRIGGALQRLTAPGRLWMRLPAAILLILGGFLGFLPVLGVWMLPVGLLLLAVDLPLLRPAVGGLMVRLRSRFRRWLR</sequence>
<name>A0ABT3GWY6_9RHOB</name>
<keyword evidence="3" id="KW-1185">Reference proteome</keyword>
<organism evidence="2 3">
    <name type="scientific">Pararhodobacter zhoushanensis</name>
    <dbReference type="NCBI Taxonomy" id="2479545"/>
    <lineage>
        <taxon>Bacteria</taxon>
        <taxon>Pseudomonadati</taxon>
        <taxon>Pseudomonadota</taxon>
        <taxon>Alphaproteobacteria</taxon>
        <taxon>Rhodobacterales</taxon>
        <taxon>Paracoccaceae</taxon>
        <taxon>Pararhodobacter</taxon>
    </lineage>
</organism>
<dbReference type="RefSeq" id="WP_264505130.1">
    <property type="nucleotide sequence ID" value="NZ_JAPDFL010000001.1"/>
</dbReference>
<evidence type="ECO:0000256" key="1">
    <source>
        <dbReference type="SAM" id="Phobius"/>
    </source>
</evidence>
<keyword evidence="1" id="KW-1133">Transmembrane helix</keyword>
<comment type="caution">
    <text evidence="2">The sequence shown here is derived from an EMBL/GenBank/DDBJ whole genome shotgun (WGS) entry which is preliminary data.</text>
</comment>